<dbReference type="Pfam" id="PF02518">
    <property type="entry name" value="HATPase_c"/>
    <property type="match status" value="1"/>
</dbReference>
<gene>
    <name evidence="15" type="ORF">NC797_11775</name>
</gene>
<dbReference type="SUPFAM" id="SSF47384">
    <property type="entry name" value="Homodimeric domain of signal transducing histidine kinase"/>
    <property type="match status" value="1"/>
</dbReference>
<evidence type="ECO:0000256" key="11">
    <source>
        <dbReference type="ARBA" id="ARBA00023012"/>
    </source>
</evidence>
<dbReference type="Gene3D" id="3.30.565.10">
    <property type="entry name" value="Histidine kinase-like ATPase, C-terminal domain"/>
    <property type="match status" value="1"/>
</dbReference>
<proteinExistence type="predicted"/>
<evidence type="ECO:0000256" key="1">
    <source>
        <dbReference type="ARBA" id="ARBA00000085"/>
    </source>
</evidence>
<feature type="transmembrane region" description="Helical" evidence="13">
    <location>
        <begin position="12"/>
        <end position="35"/>
    </location>
</feature>
<dbReference type="InterPro" id="IPR003594">
    <property type="entry name" value="HATPase_dom"/>
</dbReference>
<feature type="domain" description="Histidine kinase" evidence="14">
    <location>
        <begin position="236"/>
        <end position="442"/>
    </location>
</feature>
<sequence length="442" mass="49762">MKLQYQLNAAFTTLLIVIMSLTAFLVYSLILDLLVQDEQRQLQAKGDLIVNLLNQESSLANVQRLSQLLQDQELQVFLYDQRKNQILFTTLSLDLVENWVNTNDVNGQMDDLWEGGGGKFVVSELPLSSQQPWIHLIMLTPLNDLQAVQKTFISRILIVFVIGVGIAILLSYWLTKRLVTPLTSLKQQLKKIEKRQFEDVQTIQASGEIKEVEQSVLDMANELQHYIQSQRHFFQNASHELKTPLMTIQGYAEGIRDGIFNEEESKRGLEVMVAEITRLKKIINEMILLAKLDSDEGIYHETKVDSRDIIIKTIDRALPLANERNISITYDVDQVTLRADEEKLLQAMLNITLNAIRHASAKVNIVVTHLNSNVTILIEDDGTGIEKDLMPKLFHRFVKGEGGETGLGLAISRAIVERSGGSIHVGQSELGGAKFIIILPVG</sequence>
<dbReference type="SMART" id="SM00388">
    <property type="entry name" value="HisKA"/>
    <property type="match status" value="1"/>
</dbReference>
<dbReference type="RefSeq" id="WP_272436982.1">
    <property type="nucleotide sequence ID" value="NZ_JAMQKB010000011.1"/>
</dbReference>
<dbReference type="InterPro" id="IPR050428">
    <property type="entry name" value="TCS_sensor_his_kinase"/>
</dbReference>
<dbReference type="GO" id="GO:0000155">
    <property type="term" value="F:phosphorelay sensor kinase activity"/>
    <property type="evidence" value="ECO:0007669"/>
    <property type="project" value="InterPro"/>
</dbReference>
<evidence type="ECO:0000259" key="14">
    <source>
        <dbReference type="PROSITE" id="PS50109"/>
    </source>
</evidence>
<dbReference type="FunFam" id="1.10.287.130:FF:000001">
    <property type="entry name" value="Two-component sensor histidine kinase"/>
    <property type="match status" value="1"/>
</dbReference>
<dbReference type="GO" id="GO:0005886">
    <property type="term" value="C:plasma membrane"/>
    <property type="evidence" value="ECO:0007669"/>
    <property type="project" value="TreeGrafter"/>
</dbReference>
<dbReference type="PANTHER" id="PTHR45436">
    <property type="entry name" value="SENSOR HISTIDINE KINASE YKOH"/>
    <property type="match status" value="1"/>
</dbReference>
<dbReference type="PANTHER" id="PTHR45436:SF5">
    <property type="entry name" value="SENSOR HISTIDINE KINASE TRCS"/>
    <property type="match status" value="1"/>
</dbReference>
<dbReference type="InterPro" id="IPR003661">
    <property type="entry name" value="HisK_dim/P_dom"/>
</dbReference>
<evidence type="ECO:0000256" key="6">
    <source>
        <dbReference type="ARBA" id="ARBA00022692"/>
    </source>
</evidence>
<keyword evidence="10 13" id="KW-1133">Transmembrane helix</keyword>
<evidence type="ECO:0000313" key="15">
    <source>
        <dbReference type="EMBL" id="MDC3425182.1"/>
    </source>
</evidence>
<keyword evidence="7" id="KW-0547">Nucleotide-binding</keyword>
<dbReference type="Gene3D" id="6.10.340.10">
    <property type="match status" value="1"/>
</dbReference>
<evidence type="ECO:0000256" key="12">
    <source>
        <dbReference type="ARBA" id="ARBA00023136"/>
    </source>
</evidence>
<organism evidence="15 16">
    <name type="scientific">Terrihalobacillus insolitus</name>
    <dbReference type="NCBI Taxonomy" id="2950438"/>
    <lineage>
        <taxon>Bacteria</taxon>
        <taxon>Bacillati</taxon>
        <taxon>Bacillota</taxon>
        <taxon>Bacilli</taxon>
        <taxon>Bacillales</taxon>
        <taxon>Bacillaceae</taxon>
        <taxon>Terrihalobacillus</taxon>
    </lineage>
</organism>
<keyword evidence="5" id="KW-0808">Transferase</keyword>
<evidence type="ECO:0000256" key="13">
    <source>
        <dbReference type="SAM" id="Phobius"/>
    </source>
</evidence>
<dbReference type="CDD" id="cd00082">
    <property type="entry name" value="HisKA"/>
    <property type="match status" value="1"/>
</dbReference>
<keyword evidence="4" id="KW-0597">Phosphoprotein</keyword>
<dbReference type="InterPro" id="IPR005467">
    <property type="entry name" value="His_kinase_dom"/>
</dbReference>
<dbReference type="Proteomes" id="UP001145050">
    <property type="component" value="Unassembled WGS sequence"/>
</dbReference>
<evidence type="ECO:0000313" key="16">
    <source>
        <dbReference type="Proteomes" id="UP001145050"/>
    </source>
</evidence>
<dbReference type="EC" id="2.7.13.3" evidence="3"/>
<evidence type="ECO:0000256" key="8">
    <source>
        <dbReference type="ARBA" id="ARBA00022777"/>
    </source>
</evidence>
<name>A0A9X4AM95_9BACI</name>
<dbReference type="Pfam" id="PF00512">
    <property type="entry name" value="HisKA"/>
    <property type="match status" value="1"/>
</dbReference>
<dbReference type="AlphaFoldDB" id="A0A9X4AM95"/>
<comment type="caution">
    <text evidence="15">The sequence shown here is derived from an EMBL/GenBank/DDBJ whole genome shotgun (WGS) entry which is preliminary data.</text>
</comment>
<accession>A0A9X4AM95</accession>
<dbReference type="InterPro" id="IPR004358">
    <property type="entry name" value="Sig_transdc_His_kin-like_C"/>
</dbReference>
<evidence type="ECO:0000256" key="2">
    <source>
        <dbReference type="ARBA" id="ARBA00004370"/>
    </source>
</evidence>
<protein>
    <recommendedName>
        <fullName evidence="3">histidine kinase</fullName>
        <ecNumber evidence="3">2.7.13.3</ecNumber>
    </recommendedName>
</protein>
<keyword evidence="6 13" id="KW-0812">Transmembrane</keyword>
<reference evidence="15" key="1">
    <citation type="submission" date="2022-06" db="EMBL/GenBank/DDBJ databases">
        <title>Aquibacillus sp. a new bacterium isolated from soil saline samples.</title>
        <authorList>
            <person name="Galisteo C."/>
            <person name="De La Haba R."/>
            <person name="Sanchez-Porro C."/>
            <person name="Ventosa A."/>
        </authorList>
    </citation>
    <scope>NUCLEOTIDE SEQUENCE</scope>
    <source>
        <strain evidence="15">3ASR75-11</strain>
    </source>
</reference>
<keyword evidence="8 15" id="KW-0418">Kinase</keyword>
<dbReference type="EMBL" id="JAMQKB010000011">
    <property type="protein sequence ID" value="MDC3425182.1"/>
    <property type="molecule type" value="Genomic_DNA"/>
</dbReference>
<keyword evidence="16" id="KW-1185">Reference proteome</keyword>
<comment type="subcellular location">
    <subcellularLocation>
        <location evidence="2">Membrane</location>
    </subcellularLocation>
</comment>
<evidence type="ECO:0000256" key="4">
    <source>
        <dbReference type="ARBA" id="ARBA00022553"/>
    </source>
</evidence>
<comment type="catalytic activity">
    <reaction evidence="1">
        <text>ATP + protein L-histidine = ADP + protein N-phospho-L-histidine.</text>
        <dbReference type="EC" id="2.7.13.3"/>
    </reaction>
</comment>
<dbReference type="InterPro" id="IPR036097">
    <property type="entry name" value="HisK_dim/P_sf"/>
</dbReference>
<feature type="transmembrane region" description="Helical" evidence="13">
    <location>
        <begin position="152"/>
        <end position="174"/>
    </location>
</feature>
<keyword evidence="11" id="KW-0902">Two-component regulatory system</keyword>
<dbReference type="SUPFAM" id="SSF55874">
    <property type="entry name" value="ATPase domain of HSP90 chaperone/DNA topoisomerase II/histidine kinase"/>
    <property type="match status" value="1"/>
</dbReference>
<dbReference type="GO" id="GO:0005524">
    <property type="term" value="F:ATP binding"/>
    <property type="evidence" value="ECO:0007669"/>
    <property type="project" value="UniProtKB-KW"/>
</dbReference>
<dbReference type="PROSITE" id="PS50109">
    <property type="entry name" value="HIS_KIN"/>
    <property type="match status" value="1"/>
</dbReference>
<evidence type="ECO:0000256" key="5">
    <source>
        <dbReference type="ARBA" id="ARBA00022679"/>
    </source>
</evidence>
<evidence type="ECO:0000256" key="10">
    <source>
        <dbReference type="ARBA" id="ARBA00022989"/>
    </source>
</evidence>
<evidence type="ECO:0000256" key="9">
    <source>
        <dbReference type="ARBA" id="ARBA00022840"/>
    </source>
</evidence>
<evidence type="ECO:0000256" key="3">
    <source>
        <dbReference type="ARBA" id="ARBA00012438"/>
    </source>
</evidence>
<dbReference type="PRINTS" id="PR00344">
    <property type="entry name" value="BCTRLSENSOR"/>
</dbReference>
<keyword evidence="9" id="KW-0067">ATP-binding</keyword>
<dbReference type="InterPro" id="IPR036890">
    <property type="entry name" value="HATPase_C_sf"/>
</dbReference>
<keyword evidence="12 13" id="KW-0472">Membrane</keyword>
<dbReference type="Gene3D" id="1.10.287.130">
    <property type="match status" value="1"/>
</dbReference>
<evidence type="ECO:0000256" key="7">
    <source>
        <dbReference type="ARBA" id="ARBA00022741"/>
    </source>
</evidence>
<dbReference type="SMART" id="SM00387">
    <property type="entry name" value="HATPase_c"/>
    <property type="match status" value="1"/>
</dbReference>